<evidence type="ECO:0000313" key="3">
    <source>
        <dbReference type="Proteomes" id="UP000028073"/>
    </source>
</evidence>
<dbReference type="GO" id="GO:0005524">
    <property type="term" value="F:ATP binding"/>
    <property type="evidence" value="ECO:0007669"/>
    <property type="project" value="InterPro"/>
</dbReference>
<accession>A0A081N3X0</accession>
<evidence type="ECO:0000313" key="2">
    <source>
        <dbReference type="EMBL" id="KEQ13143.1"/>
    </source>
</evidence>
<dbReference type="SUPFAM" id="SSF52540">
    <property type="entry name" value="P-loop containing nucleoside triphosphate hydrolases"/>
    <property type="match status" value="1"/>
</dbReference>
<dbReference type="AlphaFoldDB" id="A0A081N3X0"/>
<evidence type="ECO:0000259" key="1">
    <source>
        <dbReference type="Pfam" id="PF13304"/>
    </source>
</evidence>
<dbReference type="Gene3D" id="3.40.50.300">
    <property type="entry name" value="P-loop containing nucleotide triphosphate hydrolases"/>
    <property type="match status" value="1"/>
</dbReference>
<dbReference type="eggNOG" id="COG1106">
    <property type="taxonomic scope" value="Bacteria"/>
</dbReference>
<dbReference type="Proteomes" id="UP000028073">
    <property type="component" value="Unassembled WGS sequence"/>
</dbReference>
<keyword evidence="3" id="KW-1185">Reference proteome</keyword>
<dbReference type="InterPro" id="IPR003959">
    <property type="entry name" value="ATPase_AAA_core"/>
</dbReference>
<dbReference type="Pfam" id="PF13304">
    <property type="entry name" value="AAA_21"/>
    <property type="match status" value="1"/>
</dbReference>
<proteinExistence type="predicted"/>
<feature type="domain" description="ATPase AAA-type core" evidence="1">
    <location>
        <begin position="51"/>
        <end position="377"/>
    </location>
</feature>
<dbReference type="InterPro" id="IPR027417">
    <property type="entry name" value="P-loop_NTPase"/>
</dbReference>
<dbReference type="GO" id="GO:0016887">
    <property type="term" value="F:ATP hydrolysis activity"/>
    <property type="evidence" value="ECO:0007669"/>
    <property type="project" value="InterPro"/>
</dbReference>
<dbReference type="PANTHER" id="PTHR40396">
    <property type="entry name" value="ATPASE-LIKE PROTEIN"/>
    <property type="match status" value="1"/>
</dbReference>
<reference evidence="2 3" key="1">
    <citation type="submission" date="2014-06" db="EMBL/GenBank/DDBJ databases">
        <title>Whole Genome Sequences of Three Symbiotic Endozoicomonas Bacteria.</title>
        <authorList>
            <person name="Neave M.J."/>
            <person name="Apprill A."/>
            <person name="Voolstra C.R."/>
        </authorList>
    </citation>
    <scope>NUCLEOTIDE SEQUENCE [LARGE SCALE GENOMIC DNA]</scope>
    <source>
        <strain evidence="2 3">DSM 25634</strain>
    </source>
</reference>
<gene>
    <name evidence="2" type="ORF">GZ78_26715</name>
</gene>
<protein>
    <recommendedName>
        <fullName evidence="1">ATPase AAA-type core domain-containing protein</fullName>
    </recommendedName>
</protein>
<name>A0A081N3X0_9GAMM</name>
<dbReference type="EMBL" id="JOKH01000009">
    <property type="protein sequence ID" value="KEQ13143.1"/>
    <property type="molecule type" value="Genomic_DNA"/>
</dbReference>
<organism evidence="2 3">
    <name type="scientific">Endozoicomonas numazuensis</name>
    <dbReference type="NCBI Taxonomy" id="1137799"/>
    <lineage>
        <taxon>Bacteria</taxon>
        <taxon>Pseudomonadati</taxon>
        <taxon>Pseudomonadota</taxon>
        <taxon>Gammaproteobacteria</taxon>
        <taxon>Oceanospirillales</taxon>
        <taxon>Endozoicomonadaceae</taxon>
        <taxon>Endozoicomonas</taxon>
    </lineage>
</organism>
<dbReference type="PANTHER" id="PTHR40396:SF1">
    <property type="entry name" value="ATPASE AAA-TYPE CORE DOMAIN-CONTAINING PROTEIN"/>
    <property type="match status" value="1"/>
</dbReference>
<dbReference type="STRING" id="1137799.GZ78_26715"/>
<sequence>MLIDFYVQNFASFNSKQELSMIASTSTKEGYNLENIKSVDAFGIKSVLKSAALFGANASGKSNLANALASFKSIILGSLESISEKTIDSAVPFLLKENAFDQPTEFEVTFLSNENMYRYGISIKEGEIVEEWLYWTKNVRETLLFHREKQTVSFNQRSFPEAKFFVKREGELWNIEKTKPFIPFISVLSQFDGEKSVTVTEWFSKLNVISGLTNSQFKLFTTELFEEDLRFKDWALKVLDSLQINGIEVSEVENKTAFPNGKNKLKDTDLNNALNATQGFLGKNKIKEKRIEIIKKDSKTGRLFTFPLSLESEGTKKLIHLLGPLYEAIKKEEILIIDEFDNKFHTLLCKYFIKLYNRSNSGNSQLILTCHDTNLLDKDLFRRDQIWFVEKNDNHESEIYSLVEYKEHYTRKDSSYSKDYLAGKYGAIPLFSSLSDLGEILNGQG</sequence>
<comment type="caution">
    <text evidence="2">The sequence shown here is derived from an EMBL/GenBank/DDBJ whole genome shotgun (WGS) entry which is preliminary data.</text>
</comment>